<dbReference type="SUPFAM" id="SSF53062">
    <property type="entry name" value="PTS system fructose IIA component-like"/>
    <property type="match status" value="1"/>
</dbReference>
<dbReference type="InterPro" id="IPR036662">
    <property type="entry name" value="PTS_EIIA_man-typ_sf"/>
</dbReference>
<keyword evidence="19" id="KW-1185">Reference proteome</keyword>
<dbReference type="InterPro" id="IPR023151">
    <property type="entry name" value="PEP_util_CS"/>
</dbReference>
<dbReference type="InterPro" id="IPR000121">
    <property type="entry name" value="PEP_util_C"/>
</dbReference>
<dbReference type="EMBL" id="JBBLZC010000019">
    <property type="protein sequence ID" value="MEK0084916.1"/>
    <property type="molecule type" value="Genomic_DNA"/>
</dbReference>
<dbReference type="SUPFAM" id="SSF47831">
    <property type="entry name" value="Enzyme I of the PEP:sugar phosphotransferase system HPr-binding (sub)domain"/>
    <property type="match status" value="1"/>
</dbReference>
<evidence type="ECO:0000256" key="2">
    <source>
        <dbReference type="ARBA" id="ARBA00001113"/>
    </source>
</evidence>
<comment type="similarity">
    <text evidence="6">Belongs to the PEP-utilizing enzyme family.</text>
</comment>
<keyword evidence="14" id="KW-0460">Magnesium</keyword>
<dbReference type="PROSITE" id="PS00369">
    <property type="entry name" value="PTS_HPR_HIS"/>
    <property type="match status" value="1"/>
</dbReference>
<dbReference type="InterPro" id="IPR050499">
    <property type="entry name" value="PEP-utilizing_PTS_enzyme"/>
</dbReference>
<dbReference type="SUPFAM" id="SSF52009">
    <property type="entry name" value="Phosphohistidine domain"/>
    <property type="match status" value="1"/>
</dbReference>
<comment type="catalytic activity">
    <reaction evidence="1">
        <text>L-histidyl-[protein] + phosphoenolpyruvate = N(pros)-phospho-L-histidyl-[protein] + pyruvate</text>
        <dbReference type="Rhea" id="RHEA:23880"/>
        <dbReference type="Rhea" id="RHEA-COMP:9745"/>
        <dbReference type="Rhea" id="RHEA-COMP:9746"/>
        <dbReference type="ChEBI" id="CHEBI:15361"/>
        <dbReference type="ChEBI" id="CHEBI:29979"/>
        <dbReference type="ChEBI" id="CHEBI:58702"/>
        <dbReference type="ChEBI" id="CHEBI:64837"/>
        <dbReference type="EC" id="2.7.3.9"/>
    </reaction>
</comment>
<evidence type="ECO:0000256" key="11">
    <source>
        <dbReference type="ARBA" id="ARBA00022683"/>
    </source>
</evidence>
<dbReference type="InterPro" id="IPR004701">
    <property type="entry name" value="PTS_EIIA_man-typ"/>
</dbReference>
<evidence type="ECO:0000256" key="15">
    <source>
        <dbReference type="ARBA" id="ARBA00046577"/>
    </source>
</evidence>
<keyword evidence="13" id="KW-0418">Kinase</keyword>
<evidence type="ECO:0000256" key="13">
    <source>
        <dbReference type="ARBA" id="ARBA00022777"/>
    </source>
</evidence>
<dbReference type="InterPro" id="IPR035895">
    <property type="entry name" value="HPr-like_sf"/>
</dbReference>
<evidence type="ECO:0000256" key="6">
    <source>
        <dbReference type="ARBA" id="ARBA00007837"/>
    </source>
</evidence>
<dbReference type="Gene3D" id="3.30.1340.10">
    <property type="entry name" value="HPr-like"/>
    <property type="match status" value="1"/>
</dbReference>
<keyword evidence="12" id="KW-0479">Metal-binding</keyword>
<dbReference type="Gene3D" id="3.50.30.10">
    <property type="entry name" value="Phosphohistidine domain"/>
    <property type="match status" value="1"/>
</dbReference>
<dbReference type="Gene3D" id="3.40.50.510">
    <property type="entry name" value="Phosphotransferase system, mannose-type IIA component"/>
    <property type="match status" value="1"/>
</dbReference>
<comment type="subcellular location">
    <subcellularLocation>
        <location evidence="5">Cytoplasm</location>
    </subcellularLocation>
</comment>
<dbReference type="Pfam" id="PF02896">
    <property type="entry name" value="PEP-utilizers_C"/>
    <property type="match status" value="1"/>
</dbReference>
<evidence type="ECO:0000256" key="1">
    <source>
        <dbReference type="ARBA" id="ARBA00000683"/>
    </source>
</evidence>
<comment type="function">
    <text evidence="4">Component of the dihydroxyacetone kinase complex, which is responsible for the phosphoenolpyruvate (PEP)-dependent phosphorylation of dihydroxyacetone. DhaM serves as the phosphoryl donor. Is phosphorylated by phosphoenolpyruvate in an EI- and HPr-dependent reaction, and a phosphorelay system on histidine residues finally leads to phosphoryl transfer to DhaL and dihydroxyacetone.</text>
</comment>
<dbReference type="InterPro" id="IPR008731">
    <property type="entry name" value="PTS_EIN"/>
</dbReference>
<dbReference type="PROSITE" id="PS51350">
    <property type="entry name" value="PTS_HPR_DOM"/>
    <property type="match status" value="1"/>
</dbReference>
<dbReference type="Pfam" id="PF00381">
    <property type="entry name" value="PTS-HPr"/>
    <property type="match status" value="1"/>
</dbReference>
<dbReference type="InterPro" id="IPR008279">
    <property type="entry name" value="PEP-util_enz_mobile_dom"/>
</dbReference>
<keyword evidence="9" id="KW-0762">Sugar transport</keyword>
<comment type="catalytic activity">
    <reaction evidence="2">
        <text>dihydroxyacetone + phosphoenolpyruvate = dihydroxyacetone phosphate + pyruvate</text>
        <dbReference type="Rhea" id="RHEA:18381"/>
        <dbReference type="ChEBI" id="CHEBI:15361"/>
        <dbReference type="ChEBI" id="CHEBI:16016"/>
        <dbReference type="ChEBI" id="CHEBI:57642"/>
        <dbReference type="ChEBI" id="CHEBI:58702"/>
        <dbReference type="EC" id="2.7.1.121"/>
    </reaction>
</comment>
<dbReference type="Pfam" id="PF03610">
    <property type="entry name" value="EIIA-man"/>
    <property type="match status" value="1"/>
</dbReference>
<evidence type="ECO:0000259" key="17">
    <source>
        <dbReference type="PROSITE" id="PS51350"/>
    </source>
</evidence>
<gene>
    <name evidence="18" type="primary">ptsP</name>
    <name evidence="18" type="ORF">U1T56_17320</name>
</gene>
<evidence type="ECO:0000256" key="12">
    <source>
        <dbReference type="ARBA" id="ARBA00022723"/>
    </source>
</evidence>
<name>A0ABU8XVG4_9PROT</name>
<keyword evidence="11" id="KW-0598">Phosphotransferase system</keyword>
<comment type="subunit">
    <text evidence="15">Homodimer. The dihydroxyacetone kinase complex is composed of a homodimer of DhaM, a homodimer of DhaK and the subunit DhaL.</text>
</comment>
<evidence type="ECO:0000313" key="19">
    <source>
        <dbReference type="Proteomes" id="UP001375743"/>
    </source>
</evidence>
<dbReference type="InterPro" id="IPR015813">
    <property type="entry name" value="Pyrv/PenolPyrv_kinase-like_dom"/>
</dbReference>
<dbReference type="InterPro" id="IPR006318">
    <property type="entry name" value="PTS_EI-like"/>
</dbReference>
<dbReference type="InterPro" id="IPR000032">
    <property type="entry name" value="HPr-like"/>
</dbReference>
<dbReference type="InterPro" id="IPR036618">
    <property type="entry name" value="PtsI_HPr-bd_sf"/>
</dbReference>
<proteinExistence type="inferred from homology"/>
<dbReference type="InterPro" id="IPR040442">
    <property type="entry name" value="Pyrv_kinase-like_dom_sf"/>
</dbReference>
<dbReference type="InterPro" id="IPR001020">
    <property type="entry name" value="PTS_HPr_His_P_site"/>
</dbReference>
<dbReference type="EC" id="2.7.3.9" evidence="18"/>
<dbReference type="InterPro" id="IPR012844">
    <property type="entry name" value="DhaM_N"/>
</dbReference>
<dbReference type="NCBIfam" id="TIGR02364">
    <property type="entry name" value="dha_pts"/>
    <property type="match status" value="1"/>
</dbReference>
<dbReference type="NCBIfam" id="TIGR01417">
    <property type="entry name" value="PTS_I_fam"/>
    <property type="match status" value="1"/>
</dbReference>
<evidence type="ECO:0000256" key="14">
    <source>
        <dbReference type="ARBA" id="ARBA00022842"/>
    </source>
</evidence>
<dbReference type="Gene3D" id="3.20.20.60">
    <property type="entry name" value="Phosphoenolpyruvate-binding domains"/>
    <property type="match status" value="1"/>
</dbReference>
<keyword evidence="7" id="KW-0813">Transport</keyword>
<dbReference type="PANTHER" id="PTHR46244:SF6">
    <property type="entry name" value="PHOSPHOENOLPYRUVATE-PROTEIN PHOSPHOTRANSFERASE"/>
    <property type="match status" value="1"/>
</dbReference>
<evidence type="ECO:0000256" key="9">
    <source>
        <dbReference type="ARBA" id="ARBA00022597"/>
    </source>
</evidence>
<dbReference type="SUPFAM" id="SSF55594">
    <property type="entry name" value="HPr-like"/>
    <property type="match status" value="1"/>
</dbReference>
<dbReference type="PROSITE" id="PS00742">
    <property type="entry name" value="PEP_ENZYMES_2"/>
    <property type="match status" value="1"/>
</dbReference>
<dbReference type="NCBIfam" id="TIGR01003">
    <property type="entry name" value="PTS_HPr_family"/>
    <property type="match status" value="1"/>
</dbReference>
<keyword evidence="8" id="KW-0963">Cytoplasm</keyword>
<dbReference type="Pfam" id="PF00391">
    <property type="entry name" value="PEP-utilizers"/>
    <property type="match status" value="1"/>
</dbReference>
<dbReference type="PRINTS" id="PR00107">
    <property type="entry name" value="PHOSPHOCPHPR"/>
</dbReference>
<evidence type="ECO:0000256" key="10">
    <source>
        <dbReference type="ARBA" id="ARBA00022679"/>
    </source>
</evidence>
<comment type="cofactor">
    <cofactor evidence="3">
        <name>Mg(2+)</name>
        <dbReference type="ChEBI" id="CHEBI:18420"/>
    </cofactor>
</comment>
<feature type="domain" description="HPr" evidence="17">
    <location>
        <begin position="154"/>
        <end position="245"/>
    </location>
</feature>
<dbReference type="Proteomes" id="UP001375743">
    <property type="component" value="Unassembled WGS sequence"/>
</dbReference>
<dbReference type="Pfam" id="PF05524">
    <property type="entry name" value="PEP-utilisers_N"/>
    <property type="match status" value="1"/>
</dbReference>
<evidence type="ECO:0000256" key="7">
    <source>
        <dbReference type="ARBA" id="ARBA00022448"/>
    </source>
</evidence>
<accession>A0ABU8XVG4</accession>
<keyword evidence="10 18" id="KW-0808">Transferase</keyword>
<evidence type="ECO:0000256" key="5">
    <source>
        <dbReference type="ARBA" id="ARBA00004496"/>
    </source>
</evidence>
<comment type="caution">
    <text evidence="18">The sequence shown here is derived from an EMBL/GenBank/DDBJ whole genome shotgun (WGS) entry which is preliminary data.</text>
</comment>
<dbReference type="Gene3D" id="1.10.274.10">
    <property type="entry name" value="PtsI, HPr-binding domain"/>
    <property type="match status" value="1"/>
</dbReference>
<dbReference type="PROSITE" id="PS51096">
    <property type="entry name" value="PTS_EIIA_TYPE_4"/>
    <property type="match status" value="1"/>
</dbReference>
<evidence type="ECO:0000256" key="8">
    <source>
        <dbReference type="ARBA" id="ARBA00022490"/>
    </source>
</evidence>
<feature type="domain" description="PTS EIIA type-4" evidence="16">
    <location>
        <begin position="5"/>
        <end position="138"/>
    </location>
</feature>
<dbReference type="GO" id="GO:0008965">
    <property type="term" value="F:phosphoenolpyruvate-protein phosphotransferase activity"/>
    <property type="evidence" value="ECO:0007669"/>
    <property type="project" value="UniProtKB-EC"/>
</dbReference>
<evidence type="ECO:0000256" key="3">
    <source>
        <dbReference type="ARBA" id="ARBA00001946"/>
    </source>
</evidence>
<dbReference type="PANTHER" id="PTHR46244">
    <property type="entry name" value="PHOSPHOENOLPYRUVATE-PROTEIN PHOSPHOTRANSFERASE"/>
    <property type="match status" value="1"/>
</dbReference>
<reference evidence="18 19" key="1">
    <citation type="submission" date="2024-01" db="EMBL/GenBank/DDBJ databases">
        <title>Multi-omics insights into the function and evolution of sodium benzoate biodegradation pathways in Benzoatithermus flavus gen. nov., sp. nov. from hot spring.</title>
        <authorList>
            <person name="Hu C.-J."/>
            <person name="Li W.-J."/>
        </authorList>
    </citation>
    <scope>NUCLEOTIDE SEQUENCE [LARGE SCALE GENOMIC DNA]</scope>
    <source>
        <strain evidence="18 19">SYSU G07066</strain>
    </source>
</reference>
<protein>
    <submittedName>
        <fullName evidence="18">Phosphoenolpyruvate--protein phosphotransferase</fullName>
        <ecNumber evidence="18">2.7.3.9</ecNumber>
    </submittedName>
</protein>
<sequence>MSRERVALVLVSHSRALAEATAALARQMTGDAVAIRCAAGVGESGEGFGTDTLRIVEALGETDGPAGTVVLMDLGSALLSAEMALDFLDEAARARVTLCPAPFVEGAVAAAVAAMGGADRATVAAEAKAALEPKHQQLGETEPGRPAAAEPTGAVDAEATIPDPHGLHARPAARLAALASRLGGGVTVENLDNGRGPVSAGSLVALLSLGAAQGHRLRIRAGDPAAARAIADLVATFTGDTEAAPTPPQTEGRAIPVSPGVALGPLVRLAPPPVPEPEAPPADPAAERRRLGAALATVRERLETAAQSGRAGEFLAVQAALLADPALAMRAVALVETGLGAATALARAADEAAAVFREQPDSYLRAREADLRDAVAAVQRELAGALGALRLPEGRCILLADDLPPSLAAALDPAQVLGVIDRQGGPTSHAAILLRAAGIPAVAGAAAQVPADATGLVAIDGGTGAVWLDPDPATRAAIAARLEAVTRTATPVPGGVVTLADGRTVQLWANVSGRAEAEAARRTGAFGIGLLRTEMLFLDRRDPPGEEEQVAALAAILVPFAGRPVVVRTLDAGGDKPIPYMGLAPEANPYLGLRGLRLSLAREPLFRTQLRAVLRAGHGHDLRLLLPMVTDPDEVAAARAVLEEAHRSLEGIPHLWPVPVGIMVEVPAAALLIERFVPVADFFSIGTNDLTQYVLAAERGHPALGRFADATHPAVLDLVRRVARAGRPASVCGEAAGDPDAACALVGQGIERLSMGATAIPRVAEALRRL</sequence>
<dbReference type="RefSeq" id="WP_418160761.1">
    <property type="nucleotide sequence ID" value="NZ_JBBLZC010000019.1"/>
</dbReference>
<organism evidence="18 19">
    <name type="scientific">Benzoatithermus flavus</name>
    <dbReference type="NCBI Taxonomy" id="3108223"/>
    <lineage>
        <taxon>Bacteria</taxon>
        <taxon>Pseudomonadati</taxon>
        <taxon>Pseudomonadota</taxon>
        <taxon>Alphaproteobacteria</taxon>
        <taxon>Geminicoccales</taxon>
        <taxon>Geminicoccaceae</taxon>
        <taxon>Benzoatithermus</taxon>
    </lineage>
</organism>
<dbReference type="PRINTS" id="PR01736">
    <property type="entry name" value="PHPHTRNFRASE"/>
</dbReference>
<dbReference type="SUPFAM" id="SSF51621">
    <property type="entry name" value="Phosphoenolpyruvate/pyruvate domain"/>
    <property type="match status" value="1"/>
</dbReference>
<evidence type="ECO:0000256" key="4">
    <source>
        <dbReference type="ARBA" id="ARBA00002788"/>
    </source>
</evidence>
<evidence type="ECO:0000313" key="18">
    <source>
        <dbReference type="EMBL" id="MEK0084916.1"/>
    </source>
</evidence>
<dbReference type="InterPro" id="IPR036637">
    <property type="entry name" value="Phosphohistidine_dom_sf"/>
</dbReference>
<evidence type="ECO:0000259" key="16">
    <source>
        <dbReference type="PROSITE" id="PS51096"/>
    </source>
</evidence>